<sequence>MKQYFADLHIHVGVSSHGSWVKIPTSHKLTVENIFNDAVQCKGMDIIGIVDALSPLVLSDLEHMVNSGQMTLVSGGGYQYQNKLTVLLGAEIETAEEGRGLAHTLVYLPDIKTMREFSRFMSSHIKNINLSSQNARMPLKRLIQIAADFHGIIIPAHIFTPHKSLFGTCCSRLTDIMSSKEINCIDAVELGLSADSLLADRISELSVFSFVTNSDAHSLAKIAREYTVLQLTSPSFTEYRQALHNINGRKIEANYGLDPRLGKYHRTFCSACGNIVTQIGYIKSCPICGSNKIINGVFERIESIADFPTPHHPANRSPYFYQIPLEFIPGLGRKAMEKLLARFGTEMNIIHKTEETDLSVVVGERLAHDIVKARKGKTEIDVGGGGLYGKLIKS</sequence>
<dbReference type="Gene3D" id="3.20.20.140">
    <property type="entry name" value="Metal-dependent hydrolases"/>
    <property type="match status" value="1"/>
</dbReference>
<dbReference type="InterPro" id="IPR010994">
    <property type="entry name" value="RuvA_2-like"/>
</dbReference>
<reference evidence="1" key="1">
    <citation type="submission" date="2019-08" db="EMBL/GenBank/DDBJ databases">
        <authorList>
            <person name="Kucharzyk K."/>
            <person name="Murdoch R.W."/>
            <person name="Higgins S."/>
            <person name="Loffler F."/>
        </authorList>
    </citation>
    <scope>NUCLEOTIDE SEQUENCE</scope>
</reference>
<comment type="caution">
    <text evidence="1">The sequence shown here is derived from an EMBL/GenBank/DDBJ whole genome shotgun (WGS) entry which is preliminary data.</text>
</comment>
<dbReference type="Gene3D" id="1.10.150.20">
    <property type="entry name" value="5' to 3' exonuclease, C-terminal subdomain"/>
    <property type="match status" value="1"/>
</dbReference>
<evidence type="ECO:0000313" key="1">
    <source>
        <dbReference type="EMBL" id="MPL84367.1"/>
    </source>
</evidence>
<dbReference type="AlphaFoldDB" id="A0A644UZG3"/>
<accession>A0A644UZG3</accession>
<dbReference type="PANTHER" id="PTHR40084">
    <property type="entry name" value="PHOSPHOHYDROLASE, PHP FAMILY"/>
    <property type="match status" value="1"/>
</dbReference>
<dbReference type="CDD" id="cd19067">
    <property type="entry name" value="PfuEndoQ-like"/>
    <property type="match status" value="1"/>
</dbReference>
<dbReference type="PANTHER" id="PTHR40084:SF1">
    <property type="entry name" value="PHOSPHOTRANSFERASE"/>
    <property type="match status" value="1"/>
</dbReference>
<dbReference type="SUPFAM" id="SSF89550">
    <property type="entry name" value="PHP domain-like"/>
    <property type="match status" value="1"/>
</dbReference>
<name>A0A644UZG3_9ZZZZ</name>
<gene>
    <name evidence="1" type="ORF">SDC9_30332</name>
</gene>
<evidence type="ECO:0008006" key="2">
    <source>
        <dbReference type="Google" id="ProtNLM"/>
    </source>
</evidence>
<proteinExistence type="predicted"/>
<dbReference type="EMBL" id="VSSQ01000188">
    <property type="protein sequence ID" value="MPL84367.1"/>
    <property type="molecule type" value="Genomic_DNA"/>
</dbReference>
<dbReference type="InterPro" id="IPR016195">
    <property type="entry name" value="Pol/histidinol_Pase-like"/>
</dbReference>
<organism evidence="1">
    <name type="scientific">bioreactor metagenome</name>
    <dbReference type="NCBI Taxonomy" id="1076179"/>
    <lineage>
        <taxon>unclassified sequences</taxon>
        <taxon>metagenomes</taxon>
        <taxon>ecological metagenomes</taxon>
    </lineage>
</organism>
<protein>
    <recommendedName>
        <fullName evidence="2">TIGR00375 family protein</fullName>
    </recommendedName>
</protein>
<dbReference type="SUPFAM" id="SSF47781">
    <property type="entry name" value="RuvA domain 2-like"/>
    <property type="match status" value="1"/>
</dbReference>